<dbReference type="EMBL" id="BMJB01000001">
    <property type="protein sequence ID" value="GGA54260.1"/>
    <property type="molecule type" value="Genomic_DNA"/>
</dbReference>
<dbReference type="SMART" id="SM00327">
    <property type="entry name" value="VWA"/>
    <property type="match status" value="1"/>
</dbReference>
<comment type="caution">
    <text evidence="4">The sequence shown here is derived from an EMBL/GenBank/DDBJ whole genome shotgun (WGS) entry which is preliminary data.</text>
</comment>
<feature type="region of interest" description="Disordered" evidence="1">
    <location>
        <begin position="23"/>
        <end position="52"/>
    </location>
</feature>
<dbReference type="CDD" id="cd00198">
    <property type="entry name" value="vWFA"/>
    <property type="match status" value="1"/>
</dbReference>
<evidence type="ECO:0000259" key="3">
    <source>
        <dbReference type="PROSITE" id="PS50234"/>
    </source>
</evidence>
<protein>
    <recommendedName>
        <fullName evidence="3">VWFA domain-containing protein</fullName>
    </recommendedName>
</protein>
<reference evidence="4" key="1">
    <citation type="journal article" date="2014" name="Int. J. Syst. Evol. Microbiol.">
        <title>Complete genome sequence of Corynebacterium casei LMG S-19264T (=DSM 44701T), isolated from a smear-ripened cheese.</title>
        <authorList>
            <consortium name="US DOE Joint Genome Institute (JGI-PGF)"/>
            <person name="Walter F."/>
            <person name="Albersmeier A."/>
            <person name="Kalinowski J."/>
            <person name="Ruckert C."/>
        </authorList>
    </citation>
    <scope>NUCLEOTIDE SEQUENCE</scope>
    <source>
        <strain evidence="4">CGMCC 1.15447</strain>
    </source>
</reference>
<dbReference type="InterPro" id="IPR036465">
    <property type="entry name" value="vWFA_dom_sf"/>
</dbReference>
<gene>
    <name evidence="4" type="ORF">GCM10011507_01880</name>
</gene>
<evidence type="ECO:0000256" key="2">
    <source>
        <dbReference type="SAM" id="SignalP"/>
    </source>
</evidence>
<dbReference type="RefSeq" id="WP_229668590.1">
    <property type="nucleotide sequence ID" value="NZ_BMJB01000001.1"/>
</dbReference>
<evidence type="ECO:0000313" key="5">
    <source>
        <dbReference type="Proteomes" id="UP000648801"/>
    </source>
</evidence>
<dbReference type="Gene3D" id="3.40.50.410">
    <property type="entry name" value="von Willebrand factor, type A domain"/>
    <property type="match status" value="1"/>
</dbReference>
<evidence type="ECO:0000313" key="4">
    <source>
        <dbReference type="EMBL" id="GGA54260.1"/>
    </source>
</evidence>
<dbReference type="AlphaFoldDB" id="A0A916VZ73"/>
<evidence type="ECO:0000256" key="1">
    <source>
        <dbReference type="SAM" id="MobiDB-lite"/>
    </source>
</evidence>
<keyword evidence="5" id="KW-1185">Reference proteome</keyword>
<organism evidence="4 5">
    <name type="scientific">Edaphobacter acidisoli</name>
    <dbReference type="NCBI Taxonomy" id="2040573"/>
    <lineage>
        <taxon>Bacteria</taxon>
        <taxon>Pseudomonadati</taxon>
        <taxon>Acidobacteriota</taxon>
        <taxon>Terriglobia</taxon>
        <taxon>Terriglobales</taxon>
        <taxon>Acidobacteriaceae</taxon>
        <taxon>Edaphobacter</taxon>
    </lineage>
</organism>
<proteinExistence type="predicted"/>
<dbReference type="Pfam" id="PF00092">
    <property type="entry name" value="VWA"/>
    <property type="match status" value="1"/>
</dbReference>
<name>A0A916VZ73_9BACT</name>
<reference evidence="4" key="2">
    <citation type="submission" date="2020-09" db="EMBL/GenBank/DDBJ databases">
        <authorList>
            <person name="Sun Q."/>
            <person name="Zhou Y."/>
        </authorList>
    </citation>
    <scope>NUCLEOTIDE SEQUENCE</scope>
    <source>
        <strain evidence="4">CGMCC 1.15447</strain>
    </source>
</reference>
<feature type="domain" description="VWFA" evidence="3">
    <location>
        <begin position="107"/>
        <end position="286"/>
    </location>
</feature>
<dbReference type="InterPro" id="IPR017802">
    <property type="entry name" value="VWFA-rel_acidobac-type"/>
</dbReference>
<dbReference type="InterPro" id="IPR002035">
    <property type="entry name" value="VWF_A"/>
</dbReference>
<keyword evidence="2" id="KW-0732">Signal</keyword>
<dbReference type="NCBIfam" id="TIGR03436">
    <property type="entry name" value="acidobact_VWFA"/>
    <property type="match status" value="1"/>
</dbReference>
<dbReference type="Proteomes" id="UP000648801">
    <property type="component" value="Unassembled WGS sequence"/>
</dbReference>
<feature type="chain" id="PRO_5037415086" description="VWFA domain-containing protein" evidence="2">
    <location>
        <begin position="21"/>
        <end position="335"/>
    </location>
</feature>
<dbReference type="PROSITE" id="PS50234">
    <property type="entry name" value="VWFA"/>
    <property type="match status" value="1"/>
</dbReference>
<accession>A0A916VZ73</accession>
<sequence length="335" mass="36591">MRVVAALAAGLLGTALVAQAPVVRRPPQMDGPQAPSSDDHDAPGTQAPVAKEGTIRVQSRLVNVAVNVVDETGAPVGGLGRDDFEVLEDGKPQKIAVFEKDSSTPLEIVLAIDASMSVFGDERLEHDAAKHFVNALLRPQDQLDLMSFADQVREIVPFTNDKKRIERGLGEIEHGDETAMYDAIYLGSEALAGTRQDSGQRRVMVLITDGVDTAQKTNYTHAVEQAQRAATMVYSIIVVPVDADAGRNTGGEHALIQMARDTGGKFYYVEDPRDLEPAFAHVSDDLRTQYLLGYYAPQQHKGDSPFRRITVKLKDPALAAKYRLRYRTGYYGDAL</sequence>
<dbReference type="SUPFAM" id="SSF53300">
    <property type="entry name" value="vWA-like"/>
    <property type="match status" value="1"/>
</dbReference>
<feature type="signal peptide" evidence="2">
    <location>
        <begin position="1"/>
        <end position="20"/>
    </location>
</feature>